<evidence type="ECO:0000256" key="3">
    <source>
        <dbReference type="SAM" id="MobiDB-lite"/>
    </source>
</evidence>
<evidence type="ECO:0000259" key="4">
    <source>
        <dbReference type="Pfam" id="PF08482"/>
    </source>
</evidence>
<dbReference type="Pfam" id="PF08482">
    <property type="entry name" value="HrpB_C"/>
    <property type="match status" value="1"/>
</dbReference>
<dbReference type="GO" id="GO:0004386">
    <property type="term" value="F:helicase activity"/>
    <property type="evidence" value="ECO:0007669"/>
    <property type="project" value="UniProtKB-KW"/>
</dbReference>
<feature type="compositionally biased region" description="Gly residues" evidence="3">
    <location>
        <begin position="238"/>
        <end position="274"/>
    </location>
</feature>
<gene>
    <name evidence="5" type="primary">PLESTBF000596</name>
    <name evidence="5" type="ORF">PLESTB_001201400</name>
</gene>
<dbReference type="Proteomes" id="UP001165080">
    <property type="component" value="Unassembled WGS sequence"/>
</dbReference>
<evidence type="ECO:0000313" key="5">
    <source>
        <dbReference type="EMBL" id="GLC57226.1"/>
    </source>
</evidence>
<dbReference type="PANTHER" id="PTHR43519:SF1">
    <property type="entry name" value="ATP-DEPENDENT RNA HELICASE HRPB"/>
    <property type="match status" value="1"/>
</dbReference>
<reference evidence="5 6" key="1">
    <citation type="journal article" date="2023" name="Commun. Biol.">
        <title>Reorganization of the ancestral sex-determining regions during the evolution of trioecy in Pleodorina starrii.</title>
        <authorList>
            <person name="Takahashi K."/>
            <person name="Suzuki S."/>
            <person name="Kawai-Toyooka H."/>
            <person name="Yamamoto K."/>
            <person name="Hamaji T."/>
            <person name="Ootsuki R."/>
            <person name="Yamaguchi H."/>
            <person name="Kawachi M."/>
            <person name="Higashiyama T."/>
            <person name="Nozaki H."/>
        </authorList>
    </citation>
    <scope>NUCLEOTIDE SEQUENCE [LARGE SCALE GENOMIC DNA]</scope>
    <source>
        <strain evidence="5 6">NIES-4479</strain>
    </source>
</reference>
<keyword evidence="2" id="KW-0067">ATP-binding</keyword>
<evidence type="ECO:0000256" key="2">
    <source>
        <dbReference type="ARBA" id="ARBA00022806"/>
    </source>
</evidence>
<feature type="region of interest" description="Disordered" evidence="3">
    <location>
        <begin position="225"/>
        <end position="274"/>
    </location>
</feature>
<keyword evidence="1" id="KW-0378">Hydrolase</keyword>
<keyword evidence="2" id="KW-0347">Helicase</keyword>
<proteinExistence type="predicted"/>
<sequence length="274" mass="28855">MRRRCRPCCRASRRWVACGAWGYLAIWRRGGSEWCGCEPSQSKEAAEAVAVAVAAVRLPPGGWRRCRTCRMRGCCLEPLCGWVPTWGGCAAREELLKLDWGAIIRSLVPWDLAQLVESEAPSHLTLPTGTRALVDYSRDPPAVRCKLQEVFGLPATPLLAGGRVPLTLELLSPAGRPAAVTSDLASFWVSAYPEVRKELRGRYPKHVWPEDPLQAEATRLTKKQLEAQNAAAAAAGSQGAGPGSAGKGGSGSGSGSGGGGGKKGSGGGGGGRRK</sequence>
<protein>
    <recommendedName>
        <fullName evidence="4">ATP-dependent RNA helicase HrpB C-terminal domain-containing protein</fullName>
    </recommendedName>
</protein>
<evidence type="ECO:0000256" key="1">
    <source>
        <dbReference type="ARBA" id="ARBA00022801"/>
    </source>
</evidence>
<dbReference type="GO" id="GO:0016787">
    <property type="term" value="F:hydrolase activity"/>
    <property type="evidence" value="ECO:0007669"/>
    <property type="project" value="UniProtKB-KW"/>
</dbReference>
<dbReference type="InterPro" id="IPR013689">
    <property type="entry name" value="RNA_helicase_ATP-dep_HrpB_C"/>
</dbReference>
<comment type="caution">
    <text evidence="5">The sequence shown here is derived from an EMBL/GenBank/DDBJ whole genome shotgun (WGS) entry which is preliminary data.</text>
</comment>
<accession>A0A9W6F680</accession>
<dbReference type="PANTHER" id="PTHR43519">
    <property type="entry name" value="ATP-DEPENDENT RNA HELICASE HRPB"/>
    <property type="match status" value="1"/>
</dbReference>
<keyword evidence="2" id="KW-0547">Nucleotide-binding</keyword>
<feature type="domain" description="ATP-dependent RNA helicase HrpB C-terminal" evidence="4">
    <location>
        <begin position="84"/>
        <end position="212"/>
    </location>
</feature>
<evidence type="ECO:0000313" key="6">
    <source>
        <dbReference type="Proteomes" id="UP001165080"/>
    </source>
</evidence>
<dbReference type="AlphaFoldDB" id="A0A9W6F680"/>
<name>A0A9W6F680_9CHLO</name>
<organism evidence="5 6">
    <name type="scientific">Pleodorina starrii</name>
    <dbReference type="NCBI Taxonomy" id="330485"/>
    <lineage>
        <taxon>Eukaryota</taxon>
        <taxon>Viridiplantae</taxon>
        <taxon>Chlorophyta</taxon>
        <taxon>core chlorophytes</taxon>
        <taxon>Chlorophyceae</taxon>
        <taxon>CS clade</taxon>
        <taxon>Chlamydomonadales</taxon>
        <taxon>Volvocaceae</taxon>
        <taxon>Pleodorina</taxon>
    </lineage>
</organism>
<keyword evidence="6" id="KW-1185">Reference proteome</keyword>
<dbReference type="EMBL" id="BRXU01000018">
    <property type="protein sequence ID" value="GLC57226.1"/>
    <property type="molecule type" value="Genomic_DNA"/>
</dbReference>